<dbReference type="GO" id="GO:0030170">
    <property type="term" value="F:pyridoxal phosphate binding"/>
    <property type="evidence" value="ECO:0007669"/>
    <property type="project" value="InterPro"/>
</dbReference>
<comment type="catalytic activity">
    <reaction evidence="10">
        <text>O-phospho-L-homoserine + H2O = L-threonine + phosphate</text>
        <dbReference type="Rhea" id="RHEA:10840"/>
        <dbReference type="ChEBI" id="CHEBI:15377"/>
        <dbReference type="ChEBI" id="CHEBI:43474"/>
        <dbReference type="ChEBI" id="CHEBI:57590"/>
        <dbReference type="ChEBI" id="CHEBI:57926"/>
        <dbReference type="EC" id="4.2.3.1"/>
    </reaction>
</comment>
<keyword evidence="9 15" id="KW-0456">Lyase</keyword>
<evidence type="ECO:0000256" key="8">
    <source>
        <dbReference type="ARBA" id="ARBA00022898"/>
    </source>
</evidence>
<dbReference type="EMBL" id="JAGQLK010000019">
    <property type="protein sequence ID" value="MCA9383006.1"/>
    <property type="molecule type" value="Genomic_DNA"/>
</dbReference>
<proteinExistence type="inferred from homology"/>
<evidence type="ECO:0000313" key="16">
    <source>
        <dbReference type="Proteomes" id="UP000783287"/>
    </source>
</evidence>
<dbReference type="InterPro" id="IPR029144">
    <property type="entry name" value="Thr_synth_N"/>
</dbReference>
<evidence type="ECO:0000256" key="11">
    <source>
        <dbReference type="NCBIfam" id="TIGR00260"/>
    </source>
</evidence>
<comment type="similarity">
    <text evidence="3">Belongs to the threonine synthase family.</text>
</comment>
<feature type="domain" description="Tryptophan synthase beta chain-like PALP" evidence="13">
    <location>
        <begin position="95"/>
        <end position="364"/>
    </location>
</feature>
<evidence type="ECO:0000256" key="3">
    <source>
        <dbReference type="ARBA" id="ARBA00005517"/>
    </source>
</evidence>
<dbReference type="Pfam" id="PF14821">
    <property type="entry name" value="Thr_synth_N"/>
    <property type="match status" value="1"/>
</dbReference>
<dbReference type="GO" id="GO:0004795">
    <property type="term" value="F:threonine synthase activity"/>
    <property type="evidence" value="ECO:0007669"/>
    <property type="project" value="UniProtKB-UniRule"/>
</dbReference>
<dbReference type="InterPro" id="IPR036052">
    <property type="entry name" value="TrpB-like_PALP_sf"/>
</dbReference>
<evidence type="ECO:0000313" key="15">
    <source>
        <dbReference type="EMBL" id="MCA9383006.1"/>
    </source>
</evidence>
<dbReference type="SUPFAM" id="SSF53686">
    <property type="entry name" value="Tryptophan synthase beta subunit-like PLP-dependent enzymes"/>
    <property type="match status" value="1"/>
</dbReference>
<keyword evidence="7" id="KW-0791">Threonine biosynthesis</keyword>
<evidence type="ECO:0000256" key="1">
    <source>
        <dbReference type="ARBA" id="ARBA00001933"/>
    </source>
</evidence>
<keyword evidence="8 12" id="KW-0663">Pyridoxal phosphate</keyword>
<dbReference type="PROSITE" id="PS00165">
    <property type="entry name" value="DEHYDRATASE_SER_THR"/>
    <property type="match status" value="1"/>
</dbReference>
<dbReference type="NCBIfam" id="TIGR00260">
    <property type="entry name" value="thrC"/>
    <property type="match status" value="1"/>
</dbReference>
<dbReference type="EC" id="4.2.3.1" evidence="4 11"/>
<dbReference type="AlphaFoldDB" id="A0A955RIL0"/>
<dbReference type="Gene3D" id="3.90.1380.10">
    <property type="entry name" value="Threonine synthase, N-terminal domain"/>
    <property type="match status" value="1"/>
</dbReference>
<comment type="cofactor">
    <cofactor evidence="1 12">
        <name>pyridoxal 5'-phosphate</name>
        <dbReference type="ChEBI" id="CHEBI:597326"/>
    </cofactor>
</comment>
<dbReference type="Proteomes" id="UP000783287">
    <property type="component" value="Unassembled WGS sequence"/>
</dbReference>
<evidence type="ECO:0000259" key="14">
    <source>
        <dbReference type="Pfam" id="PF14821"/>
    </source>
</evidence>
<name>A0A955RIL0_9BACT</name>
<evidence type="ECO:0000256" key="4">
    <source>
        <dbReference type="ARBA" id="ARBA00013028"/>
    </source>
</evidence>
<feature type="modified residue" description="N6-(pyridoxal phosphate)lysine" evidence="12">
    <location>
        <position position="106"/>
    </location>
</feature>
<evidence type="ECO:0000259" key="13">
    <source>
        <dbReference type="Pfam" id="PF00291"/>
    </source>
</evidence>
<evidence type="ECO:0000256" key="10">
    <source>
        <dbReference type="ARBA" id="ARBA00049144"/>
    </source>
</evidence>
<dbReference type="PANTHER" id="PTHR42690">
    <property type="entry name" value="THREONINE SYNTHASE FAMILY MEMBER"/>
    <property type="match status" value="1"/>
</dbReference>
<dbReference type="GO" id="GO:0009088">
    <property type="term" value="P:threonine biosynthetic process"/>
    <property type="evidence" value="ECO:0007669"/>
    <property type="project" value="UniProtKB-UniRule"/>
</dbReference>
<reference evidence="15" key="2">
    <citation type="journal article" date="2021" name="Microbiome">
        <title>Successional dynamics and alternative stable states in a saline activated sludge microbial community over 9 years.</title>
        <authorList>
            <person name="Wang Y."/>
            <person name="Ye J."/>
            <person name="Ju F."/>
            <person name="Liu L."/>
            <person name="Boyd J.A."/>
            <person name="Deng Y."/>
            <person name="Parks D.H."/>
            <person name="Jiang X."/>
            <person name="Yin X."/>
            <person name="Woodcroft B.J."/>
            <person name="Tyson G.W."/>
            <person name="Hugenholtz P."/>
            <person name="Polz M.F."/>
            <person name="Zhang T."/>
        </authorList>
    </citation>
    <scope>NUCLEOTIDE SEQUENCE</scope>
    <source>
        <strain evidence="15">HKST-UBA14</strain>
    </source>
</reference>
<protein>
    <recommendedName>
        <fullName evidence="5 11">Threonine synthase</fullName>
        <ecNumber evidence="4 11">4.2.3.1</ecNumber>
    </recommendedName>
</protein>
<comment type="pathway">
    <text evidence="2">Amino-acid biosynthesis; L-threonine biosynthesis; L-threonine from L-aspartate: step 5/5.</text>
</comment>
<comment type="caution">
    <text evidence="15">The sequence shown here is derived from an EMBL/GenBank/DDBJ whole genome shotgun (WGS) entry which is preliminary data.</text>
</comment>
<evidence type="ECO:0000256" key="12">
    <source>
        <dbReference type="PIRSR" id="PIRSR604450-51"/>
    </source>
</evidence>
<evidence type="ECO:0000256" key="2">
    <source>
        <dbReference type="ARBA" id="ARBA00004979"/>
    </source>
</evidence>
<evidence type="ECO:0000256" key="5">
    <source>
        <dbReference type="ARBA" id="ARBA00018679"/>
    </source>
</evidence>
<dbReference type="InterPro" id="IPR000634">
    <property type="entry name" value="Ser/Thr_deHydtase_PyrdxlP-BS"/>
</dbReference>
<dbReference type="Pfam" id="PF00291">
    <property type="entry name" value="PALP"/>
    <property type="match status" value="1"/>
</dbReference>
<keyword evidence="6" id="KW-0028">Amino-acid biosynthesis</keyword>
<evidence type="ECO:0000256" key="9">
    <source>
        <dbReference type="ARBA" id="ARBA00023239"/>
    </source>
</evidence>
<dbReference type="InterPro" id="IPR004450">
    <property type="entry name" value="Thr_synthase-like"/>
</dbReference>
<feature type="domain" description="Threonine synthase N-terminal" evidence="14">
    <location>
        <begin position="2"/>
        <end position="79"/>
    </location>
</feature>
<evidence type="ECO:0000256" key="7">
    <source>
        <dbReference type="ARBA" id="ARBA00022697"/>
    </source>
</evidence>
<sequence>MKFYSLTDHNHKVDFQDALINGLAPDGGLYFPEEIPTFSTEELNDLKGNNLNQVAFKVLQKWVQDSIPAEELAVLVDKAQAFPIEIKKVDGYQVLELFHGPTLSFKDVAASYLAQLMQYFLTKSQKHVKLLVATSGDTGGAIAHGFANLENVDVYVLFPKGKVSKLQEAQLTRVAENVNPIIVDGFFDDCQSIVKQAFVDPDLKELNLTSANSISIGRLLPQIIYYAYTYASLQDNNLEFIIPSGNFGNFTAGLLAWKMGIPISNFIAATNRNDSVLKYYQTGVYDSQETIQTLSNAMDVGAPSNFQRVLEIFNHDHSAFKKMVKVMKVNDDETIEAIQQVYSEHNYLIDPHTAVAWYCAQELANKDLTDVIISTASPVKFSGEMKMATHIEVDDSHAMSRLEEFDMKGVEIPNQYKAFKDILLDK</sequence>
<dbReference type="InterPro" id="IPR001926">
    <property type="entry name" value="TrpB-like_PALP"/>
</dbReference>
<organism evidence="15 16">
    <name type="scientific">Candidatus Dojkabacteria bacterium</name>
    <dbReference type="NCBI Taxonomy" id="2099670"/>
    <lineage>
        <taxon>Bacteria</taxon>
        <taxon>Candidatus Dojkabacteria</taxon>
    </lineage>
</organism>
<dbReference type="Gene3D" id="3.40.50.1100">
    <property type="match status" value="2"/>
</dbReference>
<accession>A0A955RIL0</accession>
<evidence type="ECO:0000256" key="6">
    <source>
        <dbReference type="ARBA" id="ARBA00022605"/>
    </source>
</evidence>
<dbReference type="PANTHER" id="PTHR42690:SF1">
    <property type="entry name" value="THREONINE SYNTHASE-LIKE 2"/>
    <property type="match status" value="1"/>
</dbReference>
<dbReference type="InterPro" id="IPR051166">
    <property type="entry name" value="Threonine_Synthase"/>
</dbReference>
<dbReference type="InterPro" id="IPR037158">
    <property type="entry name" value="Thr_synth_N_sf"/>
</dbReference>
<gene>
    <name evidence="15" type="primary">thrC</name>
    <name evidence="15" type="ORF">KC909_01450</name>
</gene>
<reference evidence="15" key="1">
    <citation type="submission" date="2020-04" db="EMBL/GenBank/DDBJ databases">
        <authorList>
            <person name="Zhang T."/>
        </authorList>
    </citation>
    <scope>NUCLEOTIDE SEQUENCE</scope>
    <source>
        <strain evidence="15">HKST-UBA14</strain>
    </source>
</reference>